<protein>
    <submittedName>
        <fullName evidence="2">Rrf2 family transcriptional regulator</fullName>
    </submittedName>
</protein>
<dbReference type="InterPro" id="IPR000944">
    <property type="entry name" value="Tscrpt_reg_Rrf2"/>
</dbReference>
<keyword evidence="1" id="KW-0238">DNA-binding</keyword>
<dbReference type="OrthoDB" id="9808360at2"/>
<dbReference type="PANTHER" id="PTHR33221">
    <property type="entry name" value="WINGED HELIX-TURN-HELIX TRANSCRIPTIONAL REGULATOR, RRF2 FAMILY"/>
    <property type="match status" value="1"/>
</dbReference>
<dbReference type="PROSITE" id="PS51197">
    <property type="entry name" value="HTH_RRF2_2"/>
    <property type="match status" value="1"/>
</dbReference>
<evidence type="ECO:0000313" key="3">
    <source>
        <dbReference type="Proteomes" id="UP000297454"/>
    </source>
</evidence>
<sequence length="132" mass="14960">MEGNMNLTTKSEYGLRALAYLRDKYDKGPVNISEISTQLNLSKTYIEQIFRKLKKANIIESYRGKEGGYKLKSDPSKINVGHVIRILEGNIELSHRCNDEKCLLQGCASRQVFSKIDNAVSNVIDHLTLDQI</sequence>
<organism evidence="2 3">
    <name type="scientific">Helcococcus ovis</name>
    <dbReference type="NCBI Taxonomy" id="72026"/>
    <lineage>
        <taxon>Bacteria</taxon>
        <taxon>Bacillati</taxon>
        <taxon>Bacillota</taxon>
        <taxon>Tissierellia</taxon>
        <taxon>Tissierellales</taxon>
        <taxon>Peptoniphilaceae</taxon>
        <taxon>Helcococcus</taxon>
    </lineage>
</organism>
<name>A0A4R9C2X2_9FIRM</name>
<dbReference type="SUPFAM" id="SSF46785">
    <property type="entry name" value="Winged helix' DNA-binding domain"/>
    <property type="match status" value="1"/>
</dbReference>
<dbReference type="GO" id="GO:0003700">
    <property type="term" value="F:DNA-binding transcription factor activity"/>
    <property type="evidence" value="ECO:0007669"/>
    <property type="project" value="TreeGrafter"/>
</dbReference>
<proteinExistence type="predicted"/>
<gene>
    <name evidence="2" type="ORF">EQF91_03830</name>
</gene>
<evidence type="ECO:0000256" key="1">
    <source>
        <dbReference type="ARBA" id="ARBA00023125"/>
    </source>
</evidence>
<dbReference type="NCBIfam" id="TIGR00738">
    <property type="entry name" value="rrf2_super"/>
    <property type="match status" value="1"/>
</dbReference>
<dbReference type="InterPro" id="IPR036390">
    <property type="entry name" value="WH_DNA-bd_sf"/>
</dbReference>
<accession>A0A4R9C2X2</accession>
<dbReference type="Pfam" id="PF02082">
    <property type="entry name" value="Rrf2"/>
    <property type="match status" value="1"/>
</dbReference>
<dbReference type="AlphaFoldDB" id="A0A4R9C2X2"/>
<dbReference type="InterPro" id="IPR011991">
    <property type="entry name" value="ArsR-like_HTH"/>
</dbReference>
<dbReference type="GO" id="GO:0003677">
    <property type="term" value="F:DNA binding"/>
    <property type="evidence" value="ECO:0007669"/>
    <property type="project" value="UniProtKB-KW"/>
</dbReference>
<keyword evidence="3" id="KW-1185">Reference proteome</keyword>
<dbReference type="GO" id="GO:0005829">
    <property type="term" value="C:cytosol"/>
    <property type="evidence" value="ECO:0007669"/>
    <property type="project" value="TreeGrafter"/>
</dbReference>
<dbReference type="EMBL" id="SCFR01000010">
    <property type="protein sequence ID" value="TFF66441.1"/>
    <property type="molecule type" value="Genomic_DNA"/>
</dbReference>
<reference evidence="2 3" key="1">
    <citation type="submission" date="2019-01" db="EMBL/GenBank/DDBJ databases">
        <title>Draft Genome Sequences of Helcococcus ovis Strains Isolated from the Uterus and Vagina of Dairy Cows with Metritis.</title>
        <authorList>
            <person name="Cunha F."/>
            <person name="Jeon S.J."/>
            <person name="Kutzer P."/>
            <person name="Galvao K.N."/>
        </authorList>
    </citation>
    <scope>NUCLEOTIDE SEQUENCE [LARGE SCALE GENOMIC DNA]</scope>
    <source>
        <strain evidence="2 3">KG-37</strain>
    </source>
</reference>
<dbReference type="PANTHER" id="PTHR33221:SF5">
    <property type="entry name" value="HTH-TYPE TRANSCRIPTIONAL REGULATOR ISCR"/>
    <property type="match status" value="1"/>
</dbReference>
<dbReference type="CDD" id="cd00090">
    <property type="entry name" value="HTH_ARSR"/>
    <property type="match status" value="1"/>
</dbReference>
<dbReference type="Proteomes" id="UP000297454">
    <property type="component" value="Unassembled WGS sequence"/>
</dbReference>
<comment type="caution">
    <text evidence="2">The sequence shown here is derived from an EMBL/GenBank/DDBJ whole genome shotgun (WGS) entry which is preliminary data.</text>
</comment>
<dbReference type="InterPro" id="IPR036388">
    <property type="entry name" value="WH-like_DNA-bd_sf"/>
</dbReference>
<evidence type="ECO:0000313" key="2">
    <source>
        <dbReference type="EMBL" id="TFF66441.1"/>
    </source>
</evidence>
<dbReference type="Gene3D" id="1.10.10.10">
    <property type="entry name" value="Winged helix-like DNA-binding domain superfamily/Winged helix DNA-binding domain"/>
    <property type="match status" value="1"/>
</dbReference>